<evidence type="ECO:0000256" key="1">
    <source>
        <dbReference type="SAM" id="SignalP"/>
    </source>
</evidence>
<comment type="caution">
    <text evidence="2">The sequence shown here is derived from an EMBL/GenBank/DDBJ whole genome shotgun (WGS) entry which is preliminary data.</text>
</comment>
<dbReference type="Proteomes" id="UP000269708">
    <property type="component" value="Unassembled WGS sequence"/>
</dbReference>
<evidence type="ECO:0000313" key="3">
    <source>
        <dbReference type="Proteomes" id="UP000269708"/>
    </source>
</evidence>
<dbReference type="PROSITE" id="PS51257">
    <property type="entry name" value="PROKAR_LIPOPROTEIN"/>
    <property type="match status" value="1"/>
</dbReference>
<keyword evidence="3" id="KW-1185">Reference proteome</keyword>
<reference evidence="2 3" key="1">
    <citation type="submission" date="2018-11" db="EMBL/GenBank/DDBJ databases">
        <title>Genomic Encyclopedia of Type Strains, Phase IV (KMG-IV): sequencing the most valuable type-strain genomes for metagenomic binning, comparative biology and taxonomic classification.</title>
        <authorList>
            <person name="Goeker M."/>
        </authorList>
    </citation>
    <scope>NUCLEOTIDE SEQUENCE [LARGE SCALE GENOMIC DNA]</scope>
    <source>
        <strain evidence="2 3">DSM 25623</strain>
    </source>
</reference>
<dbReference type="CDD" id="cd15482">
    <property type="entry name" value="Sialidase_non-viral"/>
    <property type="match status" value="1"/>
</dbReference>
<feature type="chain" id="PRO_5018172412" description="BNR repeat protein" evidence="1">
    <location>
        <begin position="25"/>
        <end position="421"/>
    </location>
</feature>
<dbReference type="SUPFAM" id="SSF50939">
    <property type="entry name" value="Sialidases"/>
    <property type="match status" value="1"/>
</dbReference>
<keyword evidence="1" id="KW-0732">Signal</keyword>
<dbReference type="InterPro" id="IPR036278">
    <property type="entry name" value="Sialidase_sf"/>
</dbReference>
<protein>
    <recommendedName>
        <fullName evidence="4">BNR repeat protein</fullName>
    </recommendedName>
</protein>
<dbReference type="AlphaFoldDB" id="A0A3N4VJT6"/>
<name>A0A3N4VJT6_9GAMM</name>
<dbReference type="Gene3D" id="2.120.10.10">
    <property type="match status" value="2"/>
</dbReference>
<evidence type="ECO:0008006" key="4">
    <source>
        <dbReference type="Google" id="ProtNLM"/>
    </source>
</evidence>
<organism evidence="2 3">
    <name type="scientific">Vulcaniibacterium tengchongense</name>
    <dbReference type="NCBI Taxonomy" id="1273429"/>
    <lineage>
        <taxon>Bacteria</taxon>
        <taxon>Pseudomonadati</taxon>
        <taxon>Pseudomonadota</taxon>
        <taxon>Gammaproteobacteria</taxon>
        <taxon>Lysobacterales</taxon>
        <taxon>Lysobacteraceae</taxon>
        <taxon>Vulcaniibacterium</taxon>
    </lineage>
</organism>
<evidence type="ECO:0000313" key="2">
    <source>
        <dbReference type="EMBL" id="RPE79989.1"/>
    </source>
</evidence>
<accession>A0A3N4VJT6</accession>
<feature type="signal peptide" evidence="1">
    <location>
        <begin position="1"/>
        <end position="24"/>
    </location>
</feature>
<gene>
    <name evidence="2" type="ORF">EDC50_1819</name>
</gene>
<sequence length="421" mass="44436">MNARAALCLALLLAAACDRGPRTAAGAPPPGPRAAAATFAAAAWPLPASGVAAQPDLVAAPDGSLLLSWIEPLGRGHALKFARWRDGAWSAPAEIARGDDWFVNWADVPHLAVGADGALWAHWLRKSAAAKYAYDVVLSRSGDGGRRWSAPIRVNDDGTPTEHGFVSLWPAGGDRLGIAWLDGRRTGGGHGGHAGHAGAMSLRAATFDAALRRHDERELDAMTCDCCQTDAAPTARGPLLVYRDRTPEEIRDIVATRLEGGAWTGPRPVHADGWKMPACPVNGPAVAARGDAAAVAWYTAAGGEPAVKLARSDDAGERFAAPATLDRGAAVQGRVDVAHAGDAVWALWLREDARGQALQLARWTPDLRRETQRLEVARLHGRGRATGFARLAVAGDALHVVWTDVVDGEPRLSGARVQARR</sequence>
<proteinExistence type="predicted"/>
<dbReference type="EMBL" id="RKQN01000002">
    <property type="protein sequence ID" value="RPE79989.1"/>
    <property type="molecule type" value="Genomic_DNA"/>
</dbReference>
<dbReference type="RefSeq" id="WP_123770153.1">
    <property type="nucleotide sequence ID" value="NZ_RKQN01000002.1"/>
</dbReference>